<dbReference type="PANTHER" id="PTHR43300:SF7">
    <property type="entry name" value="UDP-N-ACETYLBACILLOSAMINE N-ACETYLTRANSFERASE"/>
    <property type="match status" value="1"/>
</dbReference>
<dbReference type="Proteomes" id="UP001499924">
    <property type="component" value="Unassembled WGS sequence"/>
</dbReference>
<evidence type="ECO:0000259" key="1">
    <source>
        <dbReference type="Pfam" id="PF17836"/>
    </source>
</evidence>
<name>A0ABP6PJG8_9ACTN</name>
<dbReference type="InterPro" id="IPR011004">
    <property type="entry name" value="Trimer_LpxA-like_sf"/>
</dbReference>
<dbReference type="Gene3D" id="2.160.10.10">
    <property type="entry name" value="Hexapeptide repeat proteins"/>
    <property type="match status" value="1"/>
</dbReference>
<dbReference type="PANTHER" id="PTHR43300">
    <property type="entry name" value="ACETYLTRANSFERASE"/>
    <property type="match status" value="1"/>
</dbReference>
<protein>
    <recommendedName>
        <fullName evidence="1">PglD N-terminal domain-containing protein</fullName>
    </recommendedName>
</protein>
<keyword evidence="3" id="KW-1185">Reference proteome</keyword>
<organism evidence="2 3">
    <name type="scientific">Blastococcus jejuensis</name>
    <dbReference type="NCBI Taxonomy" id="351224"/>
    <lineage>
        <taxon>Bacteria</taxon>
        <taxon>Bacillati</taxon>
        <taxon>Actinomycetota</taxon>
        <taxon>Actinomycetes</taxon>
        <taxon>Geodermatophilales</taxon>
        <taxon>Geodermatophilaceae</taxon>
        <taxon>Blastococcus</taxon>
    </lineage>
</organism>
<dbReference type="SUPFAM" id="SSF51161">
    <property type="entry name" value="Trimeric LpxA-like enzymes"/>
    <property type="match status" value="1"/>
</dbReference>
<dbReference type="InterPro" id="IPR041561">
    <property type="entry name" value="PglD_N"/>
</dbReference>
<feature type="domain" description="PglD N-terminal" evidence="1">
    <location>
        <begin position="3"/>
        <end position="69"/>
    </location>
</feature>
<dbReference type="NCBIfam" id="TIGR03570">
    <property type="entry name" value="NeuD_NnaD"/>
    <property type="match status" value="1"/>
</dbReference>
<dbReference type="EMBL" id="BAAAVV010000013">
    <property type="protein sequence ID" value="GAA3180941.1"/>
    <property type="molecule type" value="Genomic_DNA"/>
</dbReference>
<dbReference type="InterPro" id="IPR050179">
    <property type="entry name" value="Trans_hexapeptide_repeat"/>
</dbReference>
<dbReference type="InterPro" id="IPR001451">
    <property type="entry name" value="Hexapep"/>
</dbReference>
<dbReference type="RefSeq" id="WP_344690712.1">
    <property type="nucleotide sequence ID" value="NZ_BAAAVV010000013.1"/>
</dbReference>
<evidence type="ECO:0000313" key="3">
    <source>
        <dbReference type="Proteomes" id="UP001499924"/>
    </source>
</evidence>
<dbReference type="InterPro" id="IPR020019">
    <property type="entry name" value="AcTrfase_PglD-like"/>
</dbReference>
<proteinExistence type="predicted"/>
<evidence type="ECO:0000313" key="2">
    <source>
        <dbReference type="EMBL" id="GAA3180941.1"/>
    </source>
</evidence>
<dbReference type="Pfam" id="PF17836">
    <property type="entry name" value="PglD_N"/>
    <property type="match status" value="1"/>
</dbReference>
<comment type="caution">
    <text evidence="2">The sequence shown here is derived from an EMBL/GenBank/DDBJ whole genome shotgun (WGS) entry which is preliminary data.</text>
</comment>
<accession>A0ABP6PJG8</accession>
<reference evidence="3" key="1">
    <citation type="journal article" date="2019" name="Int. J. Syst. Evol. Microbiol.">
        <title>The Global Catalogue of Microorganisms (GCM) 10K type strain sequencing project: providing services to taxonomists for standard genome sequencing and annotation.</title>
        <authorList>
            <consortium name="The Broad Institute Genomics Platform"/>
            <consortium name="The Broad Institute Genome Sequencing Center for Infectious Disease"/>
            <person name="Wu L."/>
            <person name="Ma J."/>
        </authorList>
    </citation>
    <scope>NUCLEOTIDE SEQUENCE [LARGE SCALE GENOMIC DNA]</scope>
    <source>
        <strain evidence="3">JCM 15614</strain>
    </source>
</reference>
<sequence>MYLYIAGAGGLGRETLDVALACGVGVRAFLDDQRAGVSVRGVPVVVPAEAPEGAHYVVGIADPRARRRLEQLLDGRGLEPFTLIHPRAVIAPETTLGIGCLVLSGAYVSSSVVLGAHTQVQYNATIGHDAVLGDRVTVLPGANVSGSVTLEDDVTVGSNAVVLQGRRVGRGAFIGAGAVVTRDVPPGAVMIGSPARPLQR</sequence>
<dbReference type="Pfam" id="PF00132">
    <property type="entry name" value="Hexapep"/>
    <property type="match status" value="1"/>
</dbReference>
<dbReference type="Gene3D" id="3.40.50.20">
    <property type="match status" value="1"/>
</dbReference>
<dbReference type="CDD" id="cd03360">
    <property type="entry name" value="LbH_AT_putative"/>
    <property type="match status" value="1"/>
</dbReference>
<gene>
    <name evidence="2" type="ORF">GCM10010531_38890</name>
</gene>